<dbReference type="EMBL" id="FOTK01000011">
    <property type="protein sequence ID" value="SFL80870.1"/>
    <property type="molecule type" value="Genomic_DNA"/>
</dbReference>
<proteinExistence type="predicted"/>
<accession>A0A1I4KQ25</accession>
<dbReference type="STRING" id="582667.SAMN05192568_101173"/>
<dbReference type="PANTHER" id="PTHR34849">
    <property type="entry name" value="SSL5025 PROTEIN"/>
    <property type="match status" value="1"/>
</dbReference>
<dbReference type="OrthoDB" id="200074at2"/>
<protein>
    <recommendedName>
        <fullName evidence="3">DUF433 domain-containing protein</fullName>
    </recommendedName>
</protein>
<name>A0A1I4KQ25_9HYPH</name>
<reference evidence="2" key="1">
    <citation type="submission" date="2016-10" db="EMBL/GenBank/DDBJ databases">
        <authorList>
            <person name="Varghese N."/>
            <person name="Submissions S."/>
        </authorList>
    </citation>
    <scope>NUCLEOTIDE SEQUENCE [LARGE SCALE GENOMIC DNA]</scope>
    <source>
        <strain evidence="2">BL36</strain>
    </source>
</reference>
<dbReference type="SUPFAM" id="SSF46689">
    <property type="entry name" value="Homeodomain-like"/>
    <property type="match status" value="1"/>
</dbReference>
<evidence type="ECO:0000313" key="2">
    <source>
        <dbReference type="Proteomes" id="UP000199048"/>
    </source>
</evidence>
<dbReference type="Gene3D" id="1.10.10.10">
    <property type="entry name" value="Winged helix-like DNA-binding domain superfamily/Winged helix DNA-binding domain"/>
    <property type="match status" value="1"/>
</dbReference>
<dbReference type="Pfam" id="PF04255">
    <property type="entry name" value="DUF433"/>
    <property type="match status" value="1"/>
</dbReference>
<dbReference type="AlphaFoldDB" id="A0A1I4KQ25"/>
<dbReference type="PANTHER" id="PTHR34849:SF3">
    <property type="entry name" value="SSR2962 PROTEIN"/>
    <property type="match status" value="1"/>
</dbReference>
<keyword evidence="2" id="KW-1185">Reference proteome</keyword>
<sequence>MPLVRHALTVPEAAFVTQSSVRGVNSEIDAGIVAGRGQTVREIGSADLLYLAAVRDLRVDLAPALRQRLRDAIAAAHEARGNTARIGHLSIALDAVEAELADRMRILNQLHDEAIEQHAEILGGEPVLRGTRIPARHVADMVRQGASLEALADEFDLTPDQVSAAILFDRVSPRQGRPPRKARRVVPAP</sequence>
<organism evidence="1 2">
    <name type="scientific">Methylobacterium pseudosasicola</name>
    <dbReference type="NCBI Taxonomy" id="582667"/>
    <lineage>
        <taxon>Bacteria</taxon>
        <taxon>Pseudomonadati</taxon>
        <taxon>Pseudomonadota</taxon>
        <taxon>Alphaproteobacteria</taxon>
        <taxon>Hyphomicrobiales</taxon>
        <taxon>Methylobacteriaceae</taxon>
        <taxon>Methylobacterium</taxon>
    </lineage>
</organism>
<dbReference type="InterPro" id="IPR036388">
    <property type="entry name" value="WH-like_DNA-bd_sf"/>
</dbReference>
<dbReference type="InterPro" id="IPR007367">
    <property type="entry name" value="DUF433"/>
</dbReference>
<dbReference type="Proteomes" id="UP000199048">
    <property type="component" value="Unassembled WGS sequence"/>
</dbReference>
<evidence type="ECO:0000313" key="1">
    <source>
        <dbReference type="EMBL" id="SFL80870.1"/>
    </source>
</evidence>
<evidence type="ECO:0008006" key="3">
    <source>
        <dbReference type="Google" id="ProtNLM"/>
    </source>
</evidence>
<dbReference type="InterPro" id="IPR009057">
    <property type="entry name" value="Homeodomain-like_sf"/>
</dbReference>
<gene>
    <name evidence="1" type="ORF">SAMN05192568_101173</name>
</gene>